<evidence type="ECO:0000259" key="6">
    <source>
        <dbReference type="PROSITE" id="PS51790"/>
    </source>
</evidence>
<dbReference type="PROSITE" id="PS51790">
    <property type="entry name" value="MSRB"/>
    <property type="match status" value="1"/>
</dbReference>
<feature type="binding site" evidence="5">
    <location>
        <position position="146"/>
    </location>
    <ligand>
        <name>Zn(2+)</name>
        <dbReference type="ChEBI" id="CHEBI:29105"/>
    </ligand>
</feature>
<feature type="binding site" evidence="5">
    <location>
        <position position="143"/>
    </location>
    <ligand>
        <name>Zn(2+)</name>
        <dbReference type="ChEBI" id="CHEBI:29105"/>
    </ligand>
</feature>
<dbReference type="GO" id="GO:0008270">
    <property type="term" value="F:zinc ion binding"/>
    <property type="evidence" value="ECO:0007669"/>
    <property type="project" value="UniProtKB-UniRule"/>
</dbReference>
<evidence type="ECO:0000256" key="1">
    <source>
        <dbReference type="ARBA" id="ARBA00022723"/>
    </source>
</evidence>
<dbReference type="InterPro" id="IPR028427">
    <property type="entry name" value="Met_Sox_Rdtase_MsrB"/>
</dbReference>
<feature type="binding site" evidence="5">
    <location>
        <position position="94"/>
    </location>
    <ligand>
        <name>Zn(2+)</name>
        <dbReference type="ChEBI" id="CHEBI:29105"/>
    </ligand>
</feature>
<comment type="caution">
    <text evidence="7">The sequence shown here is derived from an EMBL/GenBank/DDBJ whole genome shotgun (WGS) entry which is preliminary data.</text>
</comment>
<dbReference type="Proteomes" id="UP000297998">
    <property type="component" value="Unassembled WGS sequence"/>
</dbReference>
<evidence type="ECO:0000256" key="4">
    <source>
        <dbReference type="ARBA" id="ARBA00048488"/>
    </source>
</evidence>
<dbReference type="NCBIfam" id="TIGR00357">
    <property type="entry name" value="peptide-methionine (R)-S-oxide reductase MsrB"/>
    <property type="match status" value="1"/>
</dbReference>
<dbReference type="FunFam" id="2.170.150.20:FF:000009">
    <property type="entry name" value="Peptide-methionine (R)-S-oxide reductase"/>
    <property type="match status" value="1"/>
</dbReference>
<evidence type="ECO:0000256" key="3">
    <source>
        <dbReference type="ARBA" id="ARBA00023002"/>
    </source>
</evidence>
<feature type="binding site" evidence="5">
    <location>
        <position position="97"/>
    </location>
    <ligand>
        <name>Zn(2+)</name>
        <dbReference type="ChEBI" id="CHEBI:29105"/>
    </ligand>
</feature>
<dbReference type="GO" id="GO:0005737">
    <property type="term" value="C:cytoplasm"/>
    <property type="evidence" value="ECO:0007669"/>
    <property type="project" value="TreeGrafter"/>
</dbReference>
<dbReference type="GO" id="GO:0030091">
    <property type="term" value="P:protein repair"/>
    <property type="evidence" value="ECO:0007669"/>
    <property type="project" value="InterPro"/>
</dbReference>
<dbReference type="SUPFAM" id="SSF51316">
    <property type="entry name" value="Mss4-like"/>
    <property type="match status" value="1"/>
</dbReference>
<comment type="catalytic activity">
    <reaction evidence="4 5">
        <text>L-methionyl-[protein] + [thioredoxin]-disulfide + H2O = L-methionyl-(R)-S-oxide-[protein] + [thioredoxin]-dithiol</text>
        <dbReference type="Rhea" id="RHEA:24164"/>
        <dbReference type="Rhea" id="RHEA-COMP:10698"/>
        <dbReference type="Rhea" id="RHEA-COMP:10700"/>
        <dbReference type="Rhea" id="RHEA-COMP:12313"/>
        <dbReference type="Rhea" id="RHEA-COMP:12314"/>
        <dbReference type="ChEBI" id="CHEBI:15377"/>
        <dbReference type="ChEBI" id="CHEBI:16044"/>
        <dbReference type="ChEBI" id="CHEBI:29950"/>
        <dbReference type="ChEBI" id="CHEBI:45764"/>
        <dbReference type="ChEBI" id="CHEBI:50058"/>
        <dbReference type="EC" id="1.8.4.12"/>
    </reaction>
</comment>
<keyword evidence="2 5" id="KW-0862">Zinc</keyword>
<dbReference type="PROSITE" id="PS51257">
    <property type="entry name" value="PROKAR_LIPOPROTEIN"/>
    <property type="match status" value="1"/>
</dbReference>
<dbReference type="PANTHER" id="PTHR10173:SF52">
    <property type="entry name" value="METHIONINE-R-SULFOXIDE REDUCTASE B1"/>
    <property type="match status" value="1"/>
</dbReference>
<dbReference type="EC" id="1.8.4.12" evidence="5"/>
<keyword evidence="1 5" id="KW-0479">Metal-binding</keyword>
<evidence type="ECO:0000313" key="7">
    <source>
        <dbReference type="EMBL" id="TGN26141.1"/>
    </source>
</evidence>
<organism evidence="7 8">
    <name type="scientific">Empedobacter tilapiae</name>
    <dbReference type="NCBI Taxonomy" id="2491114"/>
    <lineage>
        <taxon>Bacteria</taxon>
        <taxon>Pseudomonadati</taxon>
        <taxon>Bacteroidota</taxon>
        <taxon>Flavobacteriia</taxon>
        <taxon>Flavobacteriales</taxon>
        <taxon>Weeksellaceae</taxon>
        <taxon>Empedobacter</taxon>
    </lineage>
</organism>
<sequence length="178" mass="20273">MDCLKKYHSFFVVAILFSLIASCTSQHKKENGKIVESSNTIAMTEKPQFKVNKSEEEWKKELSSEQYYVLREAGTERPFTGKFNMHFENGIYTCGACGEELFSSDSKFDGHCGWPSFDKEIEKDKIIERIDTSHGMKRTEILCGNCGSHLGHVFDDGPTQTGLRYCVNSLSLDFKQKK</sequence>
<evidence type="ECO:0000256" key="5">
    <source>
        <dbReference type="HAMAP-Rule" id="MF_01400"/>
    </source>
</evidence>
<gene>
    <name evidence="5 7" type="primary">msrB</name>
    <name evidence="7" type="ORF">E4J94_12380</name>
</gene>
<evidence type="ECO:0000313" key="8">
    <source>
        <dbReference type="Proteomes" id="UP000297998"/>
    </source>
</evidence>
<comment type="cofactor">
    <cofactor evidence="5">
        <name>Zn(2+)</name>
        <dbReference type="ChEBI" id="CHEBI:29105"/>
    </cofactor>
    <text evidence="5">Binds 1 zinc ion per subunit. The zinc ion is important for the structural integrity of the protein.</text>
</comment>
<feature type="domain" description="MsrB" evidence="6">
    <location>
        <begin position="55"/>
        <end position="177"/>
    </location>
</feature>
<comment type="similarity">
    <text evidence="5">Belongs to the MsrB Met sulfoxide reductase family.</text>
</comment>
<dbReference type="Gene3D" id="2.170.150.20">
    <property type="entry name" value="Peptide methionine sulfoxide reductase"/>
    <property type="match status" value="1"/>
</dbReference>
<dbReference type="GO" id="GO:0006979">
    <property type="term" value="P:response to oxidative stress"/>
    <property type="evidence" value="ECO:0007669"/>
    <property type="project" value="InterPro"/>
</dbReference>
<protein>
    <recommendedName>
        <fullName evidence="5">Peptide methionine sulfoxide reductase MsrB</fullName>
        <ecNumber evidence="5">1.8.4.12</ecNumber>
    </recommendedName>
    <alternativeName>
        <fullName evidence="5">Peptide-methionine (R)-S-oxide reductase</fullName>
    </alternativeName>
</protein>
<name>A0A4Z1C185_9FLAO</name>
<dbReference type="OrthoDB" id="4174719at2"/>
<evidence type="ECO:0000256" key="2">
    <source>
        <dbReference type="ARBA" id="ARBA00022833"/>
    </source>
</evidence>
<dbReference type="Pfam" id="PF01641">
    <property type="entry name" value="SelR"/>
    <property type="match status" value="1"/>
</dbReference>
<dbReference type="RefSeq" id="WP_135836111.1">
    <property type="nucleotide sequence ID" value="NZ_CAUQWU010000008.1"/>
</dbReference>
<dbReference type="PANTHER" id="PTHR10173">
    <property type="entry name" value="METHIONINE SULFOXIDE REDUCTASE"/>
    <property type="match status" value="1"/>
</dbReference>
<dbReference type="InterPro" id="IPR002579">
    <property type="entry name" value="Met_Sox_Rdtase_MsrB_dom"/>
</dbReference>
<proteinExistence type="inferred from homology"/>
<accession>A0A4Z1C185</accession>
<keyword evidence="3 5" id="KW-0560">Oxidoreductase</keyword>
<keyword evidence="8" id="KW-1185">Reference proteome</keyword>
<dbReference type="HAMAP" id="MF_01400">
    <property type="entry name" value="MsrB"/>
    <property type="match status" value="1"/>
</dbReference>
<dbReference type="InterPro" id="IPR011057">
    <property type="entry name" value="Mss4-like_sf"/>
</dbReference>
<dbReference type="EMBL" id="SRPE01000008">
    <property type="protein sequence ID" value="TGN26141.1"/>
    <property type="molecule type" value="Genomic_DNA"/>
</dbReference>
<dbReference type="AlphaFoldDB" id="A0A4Z1C185"/>
<dbReference type="GO" id="GO:0033743">
    <property type="term" value="F:peptide-methionine (R)-S-oxide reductase activity"/>
    <property type="evidence" value="ECO:0007669"/>
    <property type="project" value="UniProtKB-UniRule"/>
</dbReference>
<reference evidence="7 8" key="1">
    <citation type="submission" date="2019-03" db="EMBL/GenBank/DDBJ databases">
        <title>Empedobacter tilapiae sp. nov., isolated from an intestine of Nile tilapia Oreochromis niloticus.</title>
        <authorList>
            <person name="Kim Y.-O."/>
            <person name="Yoon J.-H."/>
        </authorList>
    </citation>
    <scope>NUCLEOTIDE SEQUENCE [LARGE SCALE GENOMIC DNA]</scope>
    <source>
        <strain evidence="7 8">MRS2</strain>
    </source>
</reference>
<feature type="active site" description="Nucleophile" evidence="5">
    <location>
        <position position="166"/>
    </location>
</feature>